<dbReference type="PANTHER" id="PTHR43819">
    <property type="entry name" value="ARCHAEAL-TYPE GLUTAMATE SYNTHASE [NADPH]"/>
    <property type="match status" value="1"/>
</dbReference>
<dbReference type="FunFam" id="3.20.20.70:FF:000156">
    <property type="entry name" value="Glutamate synthase domain protein"/>
    <property type="match status" value="1"/>
</dbReference>
<name>A0A1I4CDH1_9PROT</name>
<dbReference type="AlphaFoldDB" id="A0A1I4CDH1"/>
<dbReference type="EMBL" id="FOSQ01000007">
    <property type="protein sequence ID" value="SFK78660.1"/>
    <property type="molecule type" value="Genomic_DNA"/>
</dbReference>
<dbReference type="InterPro" id="IPR024188">
    <property type="entry name" value="GltB"/>
</dbReference>
<comment type="similarity">
    <text evidence="1 2">Belongs to the glutamate synthase family.</text>
</comment>
<dbReference type="STRING" id="1123062.SAMN02745775_107126"/>
<accession>A0A1I4CDH1</accession>
<dbReference type="InterPro" id="IPR013785">
    <property type="entry name" value="Aldolase_TIM"/>
</dbReference>
<dbReference type="InterPro" id="IPR002932">
    <property type="entry name" value="Glu_synthdom"/>
</dbReference>
<keyword evidence="5" id="KW-1185">Reference proteome</keyword>
<dbReference type="CDD" id="cd02808">
    <property type="entry name" value="GltS_FMN"/>
    <property type="match status" value="1"/>
</dbReference>
<organism evidence="4 5">
    <name type="scientific">Falsiroseomonas stagni DSM 19981</name>
    <dbReference type="NCBI Taxonomy" id="1123062"/>
    <lineage>
        <taxon>Bacteria</taxon>
        <taxon>Pseudomonadati</taxon>
        <taxon>Pseudomonadota</taxon>
        <taxon>Alphaproteobacteria</taxon>
        <taxon>Acetobacterales</taxon>
        <taxon>Roseomonadaceae</taxon>
        <taxon>Falsiroseomonas</taxon>
    </lineage>
</organism>
<gene>
    <name evidence="4" type="ORF">SAMN02745775_107126</name>
</gene>
<evidence type="ECO:0000256" key="1">
    <source>
        <dbReference type="ARBA" id="ARBA00009716"/>
    </source>
</evidence>
<dbReference type="Proteomes" id="UP000199473">
    <property type="component" value="Unassembled WGS sequence"/>
</dbReference>
<evidence type="ECO:0000256" key="2">
    <source>
        <dbReference type="PIRNR" id="PIRNR006429"/>
    </source>
</evidence>
<evidence type="ECO:0000313" key="4">
    <source>
        <dbReference type="EMBL" id="SFK78660.1"/>
    </source>
</evidence>
<dbReference type="SUPFAM" id="SSF51395">
    <property type="entry name" value="FMN-linked oxidoreductases"/>
    <property type="match status" value="1"/>
</dbReference>
<dbReference type="Gene3D" id="3.20.20.70">
    <property type="entry name" value="Aldolase class I"/>
    <property type="match status" value="1"/>
</dbReference>
<dbReference type="GO" id="GO:0006537">
    <property type="term" value="P:glutamate biosynthetic process"/>
    <property type="evidence" value="ECO:0007669"/>
    <property type="project" value="InterPro"/>
</dbReference>
<evidence type="ECO:0000313" key="5">
    <source>
        <dbReference type="Proteomes" id="UP000199473"/>
    </source>
</evidence>
<protein>
    <submittedName>
        <fullName evidence="4">Glutamate synthase domain-containing protein 2</fullName>
    </submittedName>
</protein>
<feature type="domain" description="Glutamate synthase" evidence="3">
    <location>
        <begin position="158"/>
        <end position="476"/>
    </location>
</feature>
<dbReference type="OrthoDB" id="9795032at2"/>
<reference evidence="4 5" key="1">
    <citation type="submission" date="2016-10" db="EMBL/GenBank/DDBJ databases">
        <authorList>
            <person name="de Groot N.N."/>
        </authorList>
    </citation>
    <scope>NUCLEOTIDE SEQUENCE [LARGE SCALE GENOMIC DNA]</scope>
    <source>
        <strain evidence="4 5">DSM 19981</strain>
    </source>
</reference>
<dbReference type="RefSeq" id="WP_092961316.1">
    <property type="nucleotide sequence ID" value="NZ_FOSQ01000007.1"/>
</dbReference>
<sequence>MPRLPHARFIPLALALGGAGLSAISLLAWPGFWPAVALAVTGGLAALGLRDLFHPTHAVLRNYPIAAHLRFILESIRPEMRQYFFEDEKHGTPFSRDKRAVVYQRAKMQLDKRPFGTQYDVYQNGFEWLQHSMAAKPPAHQAPRVVIGGPDCAKPYASSLLNISAMSFGSLSANAIKALNKGARDGGFAHDTGEGGLSPHHKEHGGDLIWEIGSGYFSARNPDGSFSPELFAKVAASDQVRMVELKLSQGAKPGHGGVLPGAKVTAEIALTRGVPIGTDCVSPPSHSAFSTPIEMMRFIAEMRRLSGGKPAGFKLCIGHRWEFLAICKAMLETGITPDFIVVDGAEGGTGAAPLEFMDHIGMPMREGLDFVHNALIGVGLRDRVRIGASGKIASGFDMARAMALGADWCNSARGFMFALGCIQSLSCHTDRCPTGVATQDPTRSRALLVPDKATRVRQFHAATLEALGDMVAAAGLDHPSQLRPEHFMRRVSGQDVRSFAELFPRLEDGALLRGCDDPRFRDAWAMADAGSFAPRRVARAMA</sequence>
<dbReference type="PIRSF" id="PIRSF500060">
    <property type="entry name" value="UCP500060"/>
    <property type="match status" value="1"/>
</dbReference>
<evidence type="ECO:0000259" key="3">
    <source>
        <dbReference type="Pfam" id="PF01645"/>
    </source>
</evidence>
<dbReference type="GO" id="GO:0015930">
    <property type="term" value="F:glutamate synthase activity"/>
    <property type="evidence" value="ECO:0007669"/>
    <property type="project" value="InterPro"/>
</dbReference>
<dbReference type="PIRSF" id="PIRSF006429">
    <property type="entry name" value="GOGAT_lg_2"/>
    <property type="match status" value="1"/>
</dbReference>
<dbReference type="InterPro" id="IPR027283">
    <property type="entry name" value="YerD"/>
</dbReference>
<dbReference type="PANTHER" id="PTHR43819:SF1">
    <property type="entry name" value="ARCHAEAL-TYPE GLUTAMATE SYNTHASE [NADPH]"/>
    <property type="match status" value="1"/>
</dbReference>
<proteinExistence type="inferred from homology"/>
<dbReference type="Pfam" id="PF01645">
    <property type="entry name" value="Glu_synthase"/>
    <property type="match status" value="1"/>
</dbReference>